<feature type="chain" id="PRO_5038515726" evidence="1">
    <location>
        <begin position="22"/>
        <end position="249"/>
    </location>
</feature>
<dbReference type="RefSeq" id="XP_052127425.1">
    <property type="nucleotide sequence ID" value="XM_052271465.1"/>
</dbReference>
<name>A0A9C6XQG1_FRAOC</name>
<protein>
    <submittedName>
        <fullName evidence="4">Uncharacterized protein LOC113209082</fullName>
    </submittedName>
</protein>
<evidence type="ECO:0000259" key="2">
    <source>
        <dbReference type="PROSITE" id="PS51465"/>
    </source>
</evidence>
<feature type="signal peptide" evidence="1">
    <location>
        <begin position="1"/>
        <end position="21"/>
    </location>
</feature>
<proteinExistence type="predicted"/>
<dbReference type="Proteomes" id="UP000504606">
    <property type="component" value="Unplaced"/>
</dbReference>
<dbReference type="SUPFAM" id="SSF100895">
    <property type="entry name" value="Kazal-type serine protease inhibitors"/>
    <property type="match status" value="1"/>
</dbReference>
<organism evidence="3 4">
    <name type="scientific">Frankliniella occidentalis</name>
    <name type="common">Western flower thrips</name>
    <name type="synonym">Euthrips occidentalis</name>
    <dbReference type="NCBI Taxonomy" id="133901"/>
    <lineage>
        <taxon>Eukaryota</taxon>
        <taxon>Metazoa</taxon>
        <taxon>Ecdysozoa</taxon>
        <taxon>Arthropoda</taxon>
        <taxon>Hexapoda</taxon>
        <taxon>Insecta</taxon>
        <taxon>Pterygota</taxon>
        <taxon>Neoptera</taxon>
        <taxon>Paraneoptera</taxon>
        <taxon>Thysanoptera</taxon>
        <taxon>Terebrantia</taxon>
        <taxon>Thripoidea</taxon>
        <taxon>Thripidae</taxon>
        <taxon>Frankliniella</taxon>
    </lineage>
</organism>
<dbReference type="OrthoDB" id="328123at2759"/>
<dbReference type="CDD" id="cd00104">
    <property type="entry name" value="KAZAL_FS"/>
    <property type="match status" value="1"/>
</dbReference>
<evidence type="ECO:0000313" key="4">
    <source>
        <dbReference type="RefSeq" id="XP_052127425.1"/>
    </source>
</evidence>
<keyword evidence="3" id="KW-1185">Reference proteome</keyword>
<dbReference type="InterPro" id="IPR036058">
    <property type="entry name" value="Kazal_dom_sf"/>
</dbReference>
<dbReference type="Gene3D" id="3.30.60.30">
    <property type="match status" value="1"/>
</dbReference>
<dbReference type="KEGG" id="foc:113209082"/>
<feature type="domain" description="Kazal-like" evidence="2">
    <location>
        <begin position="17"/>
        <end position="66"/>
    </location>
</feature>
<dbReference type="SMART" id="SM00280">
    <property type="entry name" value="KAZAL"/>
    <property type="match status" value="1"/>
</dbReference>
<sequence>MANRAMLTAPVLLVLLPLALAGCPCPPAPAASKVCGSNFVTYDSQCHLDCAALPGLSVAYPGPCSLRKSMSRLNVTLPSAPAVPVDPRRRTSARSAWDDLQEYTACTATNQCPGQSCQPACGTSDTCKTKCETNCECNCLKMPGSDANPDNAKLLNDCIAEKQCFSTMTTCNFKCKPSDQECMASCTMDFMKCGCECNRLGSGSGGGGGSGGGNDDKKGGSAPGARLGATTAVALTATWLARALAAAAW</sequence>
<dbReference type="GeneID" id="113209082"/>
<accession>A0A9C6XQG1</accession>
<evidence type="ECO:0000313" key="3">
    <source>
        <dbReference type="Proteomes" id="UP000504606"/>
    </source>
</evidence>
<dbReference type="AlphaFoldDB" id="A0A9C6XQG1"/>
<dbReference type="Pfam" id="PF07648">
    <property type="entry name" value="Kazal_2"/>
    <property type="match status" value="1"/>
</dbReference>
<keyword evidence="1" id="KW-0732">Signal</keyword>
<evidence type="ECO:0000256" key="1">
    <source>
        <dbReference type="SAM" id="SignalP"/>
    </source>
</evidence>
<dbReference type="PROSITE" id="PS51465">
    <property type="entry name" value="KAZAL_2"/>
    <property type="match status" value="1"/>
</dbReference>
<gene>
    <name evidence="4" type="primary">LOC113209082</name>
</gene>
<dbReference type="PROSITE" id="PS51257">
    <property type="entry name" value="PROKAR_LIPOPROTEIN"/>
    <property type="match status" value="1"/>
</dbReference>
<dbReference type="InterPro" id="IPR002350">
    <property type="entry name" value="Kazal_dom"/>
</dbReference>
<reference evidence="4" key="1">
    <citation type="submission" date="2025-08" db="UniProtKB">
        <authorList>
            <consortium name="RefSeq"/>
        </authorList>
    </citation>
    <scope>IDENTIFICATION</scope>
    <source>
        <tissue evidence="4">Whole organism</tissue>
    </source>
</reference>